<accession>A0A6S7JG01</accession>
<dbReference type="PROSITE" id="PS50011">
    <property type="entry name" value="PROTEIN_KINASE_DOM"/>
    <property type="match status" value="1"/>
</dbReference>
<reference evidence="1" key="1">
    <citation type="submission" date="2020-04" db="EMBL/GenBank/DDBJ databases">
        <authorList>
            <person name="Alioto T."/>
            <person name="Alioto T."/>
            <person name="Gomez Garrido J."/>
        </authorList>
    </citation>
    <scope>NUCLEOTIDE SEQUENCE</scope>
    <source>
        <strain evidence="1">A484AB</strain>
    </source>
</reference>
<dbReference type="GO" id="GO:1990604">
    <property type="term" value="C:IRE1-TRAF2-ASK1 complex"/>
    <property type="evidence" value="ECO:0007669"/>
    <property type="project" value="TreeGrafter"/>
</dbReference>
<dbReference type="PANTHER" id="PTHR13954:SF6">
    <property type="entry name" value="NON-SPECIFIC SERINE_THREONINE PROTEIN KINASE"/>
    <property type="match status" value="1"/>
</dbReference>
<evidence type="ECO:0000313" key="2">
    <source>
        <dbReference type="Proteomes" id="UP001152795"/>
    </source>
</evidence>
<dbReference type="GO" id="GO:0004521">
    <property type="term" value="F:RNA endonuclease activity"/>
    <property type="evidence" value="ECO:0007669"/>
    <property type="project" value="InterPro"/>
</dbReference>
<dbReference type="AlphaFoldDB" id="A0A6S7JG01"/>
<sequence>MHSRNNELPCLRHLPCFVYFVGNIELWKWKENSKVHREKFIRLREYGKTHPKEIKEVNGVRFYCLKEFLIGKGNDGTRVYVGLGKDGYERAVKCLRRDACAGLAEQEKDVLNEPNAKKSNHVANYYSFDDESDKEYFFLIMELCEETLETFVGGKTKSLEDLVANAPVIIQQVLKGLADLHRDPKPILH</sequence>
<dbReference type="Proteomes" id="UP001152795">
    <property type="component" value="Unassembled WGS sequence"/>
</dbReference>
<keyword evidence="2" id="KW-1185">Reference proteome</keyword>
<dbReference type="InterPro" id="IPR045133">
    <property type="entry name" value="IRE1/2-like"/>
</dbReference>
<dbReference type="InterPro" id="IPR011009">
    <property type="entry name" value="Kinase-like_dom_sf"/>
</dbReference>
<dbReference type="SUPFAM" id="SSF56112">
    <property type="entry name" value="Protein kinase-like (PK-like)"/>
    <property type="match status" value="1"/>
</dbReference>
<gene>
    <name evidence="1" type="ORF">PACLA_8A055346</name>
</gene>
<dbReference type="PANTHER" id="PTHR13954">
    <property type="entry name" value="IRE1-RELATED"/>
    <property type="match status" value="1"/>
</dbReference>
<dbReference type="EMBL" id="CACRXK020015141">
    <property type="protein sequence ID" value="CAB4027940.1"/>
    <property type="molecule type" value="Genomic_DNA"/>
</dbReference>
<protein>
    <submittedName>
        <fullName evidence="1">Serine threonine- kinase endoribonuclease IRE1-like</fullName>
    </submittedName>
</protein>
<keyword evidence="1" id="KW-0418">Kinase</keyword>
<keyword evidence="1" id="KW-0808">Transferase</keyword>
<dbReference type="GO" id="GO:0070059">
    <property type="term" value="P:intrinsic apoptotic signaling pathway in response to endoplasmic reticulum stress"/>
    <property type="evidence" value="ECO:0007669"/>
    <property type="project" value="TreeGrafter"/>
</dbReference>
<evidence type="ECO:0000313" key="1">
    <source>
        <dbReference type="EMBL" id="CAB4027940.1"/>
    </source>
</evidence>
<comment type="caution">
    <text evidence="1">The sequence shown here is derived from an EMBL/GenBank/DDBJ whole genome shotgun (WGS) entry which is preliminary data.</text>
</comment>
<dbReference type="InterPro" id="IPR000719">
    <property type="entry name" value="Prot_kinase_dom"/>
</dbReference>
<organism evidence="1 2">
    <name type="scientific">Paramuricea clavata</name>
    <name type="common">Red gorgonian</name>
    <name type="synonym">Violescent sea-whip</name>
    <dbReference type="NCBI Taxonomy" id="317549"/>
    <lineage>
        <taxon>Eukaryota</taxon>
        <taxon>Metazoa</taxon>
        <taxon>Cnidaria</taxon>
        <taxon>Anthozoa</taxon>
        <taxon>Octocorallia</taxon>
        <taxon>Malacalcyonacea</taxon>
        <taxon>Plexauridae</taxon>
        <taxon>Paramuricea</taxon>
    </lineage>
</organism>
<dbReference type="GO" id="GO:0004674">
    <property type="term" value="F:protein serine/threonine kinase activity"/>
    <property type="evidence" value="ECO:0007669"/>
    <property type="project" value="InterPro"/>
</dbReference>
<dbReference type="GO" id="GO:0036498">
    <property type="term" value="P:IRE1-mediated unfolded protein response"/>
    <property type="evidence" value="ECO:0007669"/>
    <property type="project" value="TreeGrafter"/>
</dbReference>
<dbReference type="Gene3D" id="1.10.510.10">
    <property type="entry name" value="Transferase(Phosphotransferase) domain 1"/>
    <property type="match status" value="1"/>
</dbReference>
<dbReference type="GO" id="GO:0051082">
    <property type="term" value="F:unfolded protein binding"/>
    <property type="evidence" value="ECO:0007669"/>
    <property type="project" value="TreeGrafter"/>
</dbReference>
<dbReference type="GO" id="GO:0005524">
    <property type="term" value="F:ATP binding"/>
    <property type="evidence" value="ECO:0007669"/>
    <property type="project" value="InterPro"/>
</dbReference>
<dbReference type="OrthoDB" id="4062651at2759"/>
<proteinExistence type="predicted"/>
<name>A0A6S7JG01_PARCT</name>